<evidence type="ECO:0000259" key="8">
    <source>
        <dbReference type="PROSITE" id="PS50280"/>
    </source>
</evidence>
<dbReference type="AlphaFoldDB" id="A0A084GF95"/>
<dbReference type="PROSITE" id="PS51633">
    <property type="entry name" value="CXC"/>
    <property type="match status" value="1"/>
</dbReference>
<feature type="domain" description="SET" evidence="8">
    <location>
        <begin position="776"/>
        <end position="905"/>
    </location>
</feature>
<dbReference type="PROSITE" id="PS50280">
    <property type="entry name" value="SET"/>
    <property type="match status" value="1"/>
</dbReference>
<dbReference type="InterPro" id="IPR001214">
    <property type="entry name" value="SET_dom"/>
</dbReference>
<evidence type="ECO:0000256" key="1">
    <source>
        <dbReference type="ARBA" id="ARBA00022603"/>
    </source>
</evidence>
<dbReference type="InterPro" id="IPR040968">
    <property type="entry name" value="EZH2_MCSS_fung"/>
</dbReference>
<proteinExistence type="predicted"/>
<keyword evidence="5" id="KW-0804">Transcription</keyword>
<comment type="caution">
    <text evidence="10">The sequence shown here is derived from an EMBL/GenBank/DDBJ whole genome shotgun (WGS) entry which is preliminary data.</text>
</comment>
<evidence type="ECO:0000313" key="10">
    <source>
        <dbReference type="EMBL" id="KEZ46007.1"/>
    </source>
</evidence>
<reference evidence="10 11" key="1">
    <citation type="journal article" date="2014" name="Genome Announc.">
        <title>Draft genome sequence of the pathogenic fungus Scedosporium apiospermum.</title>
        <authorList>
            <person name="Vandeputte P."/>
            <person name="Ghamrawi S."/>
            <person name="Rechenmann M."/>
            <person name="Iltis A."/>
            <person name="Giraud S."/>
            <person name="Fleury M."/>
            <person name="Thornton C."/>
            <person name="Delhaes L."/>
            <person name="Meyer W."/>
            <person name="Papon N."/>
            <person name="Bouchara J.P."/>
        </authorList>
    </citation>
    <scope>NUCLEOTIDE SEQUENCE [LARGE SCALE GENOMIC DNA]</scope>
    <source>
        <strain evidence="10 11">IHEM 14462</strain>
    </source>
</reference>
<feature type="region of interest" description="Disordered" evidence="7">
    <location>
        <begin position="90"/>
        <end position="185"/>
    </location>
</feature>
<organism evidence="10 11">
    <name type="scientific">Pseudallescheria apiosperma</name>
    <name type="common">Scedosporium apiospermum</name>
    <dbReference type="NCBI Taxonomy" id="563466"/>
    <lineage>
        <taxon>Eukaryota</taxon>
        <taxon>Fungi</taxon>
        <taxon>Dikarya</taxon>
        <taxon>Ascomycota</taxon>
        <taxon>Pezizomycotina</taxon>
        <taxon>Sordariomycetes</taxon>
        <taxon>Hypocreomycetidae</taxon>
        <taxon>Microascales</taxon>
        <taxon>Microascaceae</taxon>
        <taxon>Scedosporium</taxon>
    </lineage>
</organism>
<dbReference type="InterPro" id="IPR040595">
    <property type="entry name" value="EZH2_N"/>
</dbReference>
<evidence type="ECO:0000256" key="3">
    <source>
        <dbReference type="ARBA" id="ARBA00022691"/>
    </source>
</evidence>
<keyword evidence="11" id="KW-1185">Reference proteome</keyword>
<dbReference type="Pfam" id="PF21509">
    <property type="entry name" value="Ezh2-like__CXC_fung"/>
    <property type="match status" value="1"/>
</dbReference>
<name>A0A084GF95_PSEDA</name>
<dbReference type="InterPro" id="IPR026489">
    <property type="entry name" value="CXC_dom"/>
</dbReference>
<feature type="region of interest" description="Disordered" evidence="7">
    <location>
        <begin position="1164"/>
        <end position="1223"/>
    </location>
</feature>
<evidence type="ECO:0000259" key="9">
    <source>
        <dbReference type="PROSITE" id="PS51633"/>
    </source>
</evidence>
<feature type="compositionally biased region" description="Basic residues" evidence="7">
    <location>
        <begin position="940"/>
        <end position="957"/>
    </location>
</feature>
<evidence type="ECO:0000313" key="11">
    <source>
        <dbReference type="Proteomes" id="UP000028545"/>
    </source>
</evidence>
<dbReference type="VEuPathDB" id="FungiDB:SAPIO_CDS1411"/>
<keyword evidence="3" id="KW-0949">S-adenosyl-L-methionine</keyword>
<feature type="compositionally biased region" description="Acidic residues" evidence="7">
    <location>
        <begin position="1175"/>
        <end position="1200"/>
    </location>
</feature>
<feature type="compositionally biased region" description="Polar residues" evidence="7">
    <location>
        <begin position="36"/>
        <end position="48"/>
    </location>
</feature>
<keyword evidence="2" id="KW-0808">Transferase</keyword>
<dbReference type="GeneID" id="27720483"/>
<dbReference type="SUPFAM" id="SSF82199">
    <property type="entry name" value="SET domain"/>
    <property type="match status" value="1"/>
</dbReference>
<dbReference type="Proteomes" id="UP000028545">
    <property type="component" value="Unassembled WGS sequence"/>
</dbReference>
<dbReference type="SMART" id="SM00317">
    <property type="entry name" value="SET"/>
    <property type="match status" value="1"/>
</dbReference>
<dbReference type="Pfam" id="PF18601">
    <property type="entry name" value="EZH2_N"/>
    <property type="match status" value="1"/>
</dbReference>
<feature type="compositionally biased region" description="Low complexity" evidence="7">
    <location>
        <begin position="126"/>
        <end position="135"/>
    </location>
</feature>
<evidence type="ECO:0000256" key="4">
    <source>
        <dbReference type="ARBA" id="ARBA00023015"/>
    </source>
</evidence>
<dbReference type="HOGENOM" id="CLU_004089_1_0_1"/>
<evidence type="ECO:0000256" key="5">
    <source>
        <dbReference type="ARBA" id="ARBA00023163"/>
    </source>
</evidence>
<gene>
    <name evidence="10" type="ORF">SAPIO_CDS1411</name>
</gene>
<keyword evidence="4" id="KW-0805">Transcription regulation</keyword>
<dbReference type="PANTHER" id="PTHR45747">
    <property type="entry name" value="HISTONE-LYSINE N-METHYLTRANSFERASE E(Z)"/>
    <property type="match status" value="1"/>
</dbReference>
<evidence type="ECO:0000256" key="2">
    <source>
        <dbReference type="ARBA" id="ARBA00022679"/>
    </source>
</evidence>
<dbReference type="Gene3D" id="2.170.270.10">
    <property type="entry name" value="SET domain"/>
    <property type="match status" value="1"/>
</dbReference>
<sequence>MPNIFIDLTEPISSRADLIDLTSPASDGSEAGNHAPNRNRTVSRQSTPKGAPKWGPSAQLQQASPRAQAQLSQYPAFAPRETIVHAPVPSTVKLSDDGTGLGHVKSQSTSPVRSRTPPLRSIDTAPSTNNVNGTTPNPPRPDEGAESSGMKSRPSASHATLPLRSSPAGPLATQSTPKGVTPRKTEWTVEKIAERLRHLTKDLDYQHRVMTYRVLQANKRQVQERRQLKGDDLFADVKIDSAPEEKGLAVRAKFKLHTTNTRKSNSSLGKRNLTLPVVPLRTEVEPVPPYRFHHIEIPKSVLTPQTMLKYVPHVRDLEDSEERQYNLWLQELDEMDEASGFKPQSREQRAANTKRDECAARLAALLPSWLKTLSIEGCTKATLIRYMASQARDDTITPQQKSSILDTCRQVEDVGSPRAVRAAKLFTEAFDMVFSQLYSNYPVTLRDVLFRDEFVDQIVDPKRLTKESAAPSKPTEAPEPVDGGYLETHSLLACLICFCNSCDHGEYDNKNQKRTFSMEVMGGVEGALKRRPLRQGRDRATQEEKVLYSQPCGAECFRLVDPHAPPQTPKSWTPREDRILRALVETSLVGPSFRPPECTVSGLLQRPCWEVHLKLTQDSLAPKGALPPTSPKPVVKNLPWYDRFRKMLIGDWQEHTKIYEHQRRELLEPCAHDGPCTLAKGCPCVEAGVLCDRFCRCTAETCAYKFTGCACHSLGKTCYSKQKERPCICVQLNRECDPVLCKGCGAMERVDPENVDDDELHETGCQNCALQRGRSKRLILGKSLLENCGYGLFTAEDIAQDEFVIEYVGELITHDEGVRREARRGDVFNEGSNASYLFTLLEDEGIWVDAAVYGNLSRYINHASESDKRACNIMPKILYVNGEYRIRFTAMRDISAGEELFFNYGENFPNLTKKLLEDRADQQDEPLAAANKAGPSLGRKPGRRPGRPRRGGGRKPAKQNATGGGRKGVAPADPAVDWELPGSTGFALLQKNKRKRREEDEESRGELDDDDEDNIYDDDSQEGSDWEAGGRRGGRRGGGRRGVRTRKRTKRTHNKGGEKDDEEMLVAMDSPSRPPRRTGAGRPKGPTKPLRVAVEEVDESDDAHISDSDDMALARRRRGRGNRKTVVDDSVDEGGDTIVLKPKVVLAEEAVEKEEEKETVNVNVETAIVARPEGEVEVEDDEDESESESESVDGEEEEDSWTPSRSKSTRKVQVPARYRDETE</sequence>
<dbReference type="GO" id="GO:0003682">
    <property type="term" value="F:chromatin binding"/>
    <property type="evidence" value="ECO:0007669"/>
    <property type="project" value="TreeGrafter"/>
</dbReference>
<dbReference type="OrthoDB" id="6141102at2759"/>
<feature type="compositionally biased region" description="Polar residues" evidence="7">
    <location>
        <begin position="58"/>
        <end position="73"/>
    </location>
</feature>
<dbReference type="GO" id="GO:0005634">
    <property type="term" value="C:nucleus"/>
    <property type="evidence" value="ECO:0007669"/>
    <property type="project" value="TreeGrafter"/>
</dbReference>
<dbReference type="Pfam" id="PF18264">
    <property type="entry name" value="preSET_CXC"/>
    <property type="match status" value="1"/>
</dbReference>
<dbReference type="GO" id="GO:0140951">
    <property type="term" value="F:histone H3K27 trimethyltransferase activity"/>
    <property type="evidence" value="ECO:0007669"/>
    <property type="project" value="UniProtKB-EC"/>
</dbReference>
<evidence type="ECO:0000256" key="7">
    <source>
        <dbReference type="SAM" id="MobiDB-lite"/>
    </source>
</evidence>
<dbReference type="Pfam" id="PF18600">
    <property type="entry name" value="Ezh2_MCSS_fung"/>
    <property type="match status" value="1"/>
</dbReference>
<dbReference type="InterPro" id="IPR041355">
    <property type="entry name" value="Pre-SET_CXC"/>
</dbReference>
<comment type="catalytic activity">
    <reaction evidence="6">
        <text>L-lysyl(27)-[histone H3] + 3 S-adenosyl-L-methionine = N(6),N(6),N(6)-trimethyl-L-lysyl(27)-[histone H3] + 3 S-adenosyl-L-homocysteine + 3 H(+)</text>
        <dbReference type="Rhea" id="RHEA:60292"/>
        <dbReference type="Rhea" id="RHEA-COMP:15535"/>
        <dbReference type="Rhea" id="RHEA-COMP:15548"/>
        <dbReference type="ChEBI" id="CHEBI:15378"/>
        <dbReference type="ChEBI" id="CHEBI:29969"/>
        <dbReference type="ChEBI" id="CHEBI:57856"/>
        <dbReference type="ChEBI" id="CHEBI:59789"/>
        <dbReference type="ChEBI" id="CHEBI:61961"/>
        <dbReference type="EC" id="2.1.1.356"/>
    </reaction>
</comment>
<dbReference type="RefSeq" id="XP_016645806.1">
    <property type="nucleotide sequence ID" value="XM_016784690.1"/>
</dbReference>
<feature type="compositionally biased region" description="Basic residues" evidence="7">
    <location>
        <begin position="1032"/>
        <end position="1054"/>
    </location>
</feature>
<dbReference type="InterPro" id="IPR046341">
    <property type="entry name" value="SET_dom_sf"/>
</dbReference>
<dbReference type="EMBL" id="JOWA01000055">
    <property type="protein sequence ID" value="KEZ46007.1"/>
    <property type="molecule type" value="Genomic_DNA"/>
</dbReference>
<dbReference type="KEGG" id="sapo:SAPIO_CDS1411"/>
<accession>A0A084GF95</accession>
<feature type="compositionally biased region" description="Acidic residues" evidence="7">
    <location>
        <begin position="999"/>
        <end position="1025"/>
    </location>
</feature>
<dbReference type="PANTHER" id="PTHR45747:SF4">
    <property type="entry name" value="HISTONE-LYSINE N-METHYLTRANSFERASE E(Z)"/>
    <property type="match status" value="1"/>
</dbReference>
<evidence type="ECO:0000256" key="6">
    <source>
        <dbReference type="ARBA" id="ARBA00048568"/>
    </source>
</evidence>
<keyword evidence="1" id="KW-0489">Methyltransferase</keyword>
<feature type="region of interest" description="Disordered" evidence="7">
    <location>
        <begin position="928"/>
        <end position="1134"/>
    </location>
</feature>
<feature type="compositionally biased region" description="Basic residues" evidence="7">
    <location>
        <begin position="1114"/>
        <end position="1123"/>
    </location>
</feature>
<dbReference type="GO" id="GO:0031507">
    <property type="term" value="P:heterochromatin formation"/>
    <property type="evidence" value="ECO:0007669"/>
    <property type="project" value="TreeGrafter"/>
</dbReference>
<dbReference type="GO" id="GO:0032259">
    <property type="term" value="P:methylation"/>
    <property type="evidence" value="ECO:0007669"/>
    <property type="project" value="UniProtKB-KW"/>
</dbReference>
<dbReference type="InterPro" id="IPR045318">
    <property type="entry name" value="EZH1/2-like"/>
</dbReference>
<feature type="region of interest" description="Disordered" evidence="7">
    <location>
        <begin position="15"/>
        <end position="74"/>
    </location>
</feature>
<protein>
    <submittedName>
        <fullName evidence="10">Set domain-containing protein</fullName>
    </submittedName>
</protein>
<dbReference type="Pfam" id="PF00856">
    <property type="entry name" value="SET"/>
    <property type="match status" value="1"/>
</dbReference>
<dbReference type="InterPro" id="IPR048360">
    <property type="entry name" value="Ezh2_CXC_fung"/>
</dbReference>
<feature type="domain" description="CXC" evidence="9">
    <location>
        <begin position="644"/>
        <end position="761"/>
    </location>
</feature>